<keyword evidence="3" id="KW-1185">Reference proteome</keyword>
<evidence type="ECO:0000313" key="2">
    <source>
        <dbReference type="EMBL" id="UTY39573.1"/>
    </source>
</evidence>
<evidence type="ECO:0000313" key="3">
    <source>
        <dbReference type="Proteomes" id="UP001060112"/>
    </source>
</evidence>
<keyword evidence="2" id="KW-0378">Hydrolase</keyword>
<protein>
    <submittedName>
        <fullName evidence="2">Alpha/beta hydrolase</fullName>
    </submittedName>
</protein>
<dbReference type="Pfam" id="PF12146">
    <property type="entry name" value="Hydrolase_4"/>
    <property type="match status" value="1"/>
</dbReference>
<dbReference type="SUPFAM" id="SSF53474">
    <property type="entry name" value="alpha/beta-Hydrolases"/>
    <property type="match status" value="1"/>
</dbReference>
<accession>A0ABY5I4C3</accession>
<dbReference type="Proteomes" id="UP001060112">
    <property type="component" value="Chromosome"/>
</dbReference>
<evidence type="ECO:0000259" key="1">
    <source>
        <dbReference type="Pfam" id="PF12146"/>
    </source>
</evidence>
<dbReference type="Gene3D" id="3.40.50.1820">
    <property type="entry name" value="alpha/beta hydrolase"/>
    <property type="match status" value="1"/>
</dbReference>
<dbReference type="GO" id="GO:0016787">
    <property type="term" value="F:hydrolase activity"/>
    <property type="evidence" value="ECO:0007669"/>
    <property type="project" value="UniProtKB-KW"/>
</dbReference>
<dbReference type="InterPro" id="IPR051044">
    <property type="entry name" value="MAG_DAG_Lipase"/>
</dbReference>
<gene>
    <name evidence="2" type="ORF">NMU03_01700</name>
</gene>
<name>A0ABY5I4C3_9FIRM</name>
<dbReference type="InterPro" id="IPR029058">
    <property type="entry name" value="AB_hydrolase_fold"/>
</dbReference>
<dbReference type="InterPro" id="IPR022742">
    <property type="entry name" value="Hydrolase_4"/>
</dbReference>
<reference evidence="2" key="1">
    <citation type="submission" date="2022-07" db="EMBL/GenBank/DDBJ databases">
        <title>Faecal culturing of patients with breast cancer.</title>
        <authorList>
            <person name="Teng N.M.Y."/>
            <person name="Kiu R."/>
            <person name="Evans R."/>
            <person name="Baker D.J."/>
            <person name="Zenner C."/>
            <person name="Robinson S.D."/>
            <person name="Hall L.J."/>
        </authorList>
    </citation>
    <scope>NUCLEOTIDE SEQUENCE</scope>
    <source>
        <strain evidence="2">LH1062</strain>
    </source>
</reference>
<dbReference type="PANTHER" id="PTHR11614">
    <property type="entry name" value="PHOSPHOLIPASE-RELATED"/>
    <property type="match status" value="1"/>
</dbReference>
<sequence length="313" mass="36720">MKRSAVFTSSMHISIRYYVYEPQVVLRIKGIVQIHHGLGEHADRYDHFASFLSSHGFVVVVSDFAGHGRSLIDFEQGYFGEHDGPAHLIEDMHHLQMIIRELYPDSPYFMLGIDLGSILIRKYMSAFGDFIEGAILLGTPSQVDFLYLKCIYLRLLKMWKGPLYKAQQYSRYVRNHFNKRVQMSDEMDWLTSDVSEKKKFLEDPMAHFAYTVQGYRDIIHTIQEVNHEKSIMKIPSYLSVYIGIGENDPMGVHIKKLVEKYKKIPIEDLTLEIFDGQRHALLFEKEKRRFIIIYYNGLMREHIYRVHSSLVDK</sequence>
<dbReference type="RefSeq" id="WP_290140755.1">
    <property type="nucleotide sequence ID" value="NZ_CP101620.1"/>
</dbReference>
<organism evidence="2 3">
    <name type="scientific">Allocoprobacillus halotolerans</name>
    <dbReference type="NCBI Taxonomy" id="2944914"/>
    <lineage>
        <taxon>Bacteria</taxon>
        <taxon>Bacillati</taxon>
        <taxon>Bacillota</taxon>
        <taxon>Erysipelotrichia</taxon>
        <taxon>Erysipelotrichales</taxon>
        <taxon>Erysipelotrichaceae</taxon>
        <taxon>Allocoprobacillus</taxon>
    </lineage>
</organism>
<dbReference type="EMBL" id="CP101620">
    <property type="protein sequence ID" value="UTY39573.1"/>
    <property type="molecule type" value="Genomic_DNA"/>
</dbReference>
<feature type="domain" description="Serine aminopeptidase S33" evidence="1">
    <location>
        <begin position="28"/>
        <end position="286"/>
    </location>
</feature>
<proteinExistence type="predicted"/>